<sequence length="110" mass="13042">MTSLLYCTKCFRTISLEHLRTEIGKDLCFIAIVFNDFTADGQLAKDWKRLNSSSLLHNNSFWTNPPTMEQFTKDWKIIHLYHDNRFKDETRRINVDINKQSQALLSNKLF</sequence>
<comment type="caution">
    <text evidence="1">The sequence shown here is derived from an EMBL/GenBank/DDBJ whole genome shotgun (WGS) entry which is preliminary data.</text>
</comment>
<evidence type="ECO:0000313" key="2">
    <source>
        <dbReference type="Proteomes" id="UP001163046"/>
    </source>
</evidence>
<keyword evidence="2" id="KW-1185">Reference proteome</keyword>
<gene>
    <name evidence="1" type="ORF">OS493_022970</name>
</gene>
<reference evidence="1" key="1">
    <citation type="submission" date="2023-01" db="EMBL/GenBank/DDBJ databases">
        <title>Genome assembly of the deep-sea coral Lophelia pertusa.</title>
        <authorList>
            <person name="Herrera S."/>
            <person name="Cordes E."/>
        </authorList>
    </citation>
    <scope>NUCLEOTIDE SEQUENCE</scope>
    <source>
        <strain evidence="1">USNM1676648</strain>
        <tissue evidence="1">Polyp</tissue>
    </source>
</reference>
<accession>A0A9W9ZB20</accession>
<proteinExistence type="predicted"/>
<dbReference type="Proteomes" id="UP001163046">
    <property type="component" value="Unassembled WGS sequence"/>
</dbReference>
<evidence type="ECO:0000313" key="1">
    <source>
        <dbReference type="EMBL" id="KAJ7378436.1"/>
    </source>
</evidence>
<dbReference type="AlphaFoldDB" id="A0A9W9ZB20"/>
<dbReference type="EMBL" id="MU826366">
    <property type="protein sequence ID" value="KAJ7378436.1"/>
    <property type="molecule type" value="Genomic_DNA"/>
</dbReference>
<protein>
    <submittedName>
        <fullName evidence="1">Uncharacterized protein</fullName>
    </submittedName>
</protein>
<organism evidence="1 2">
    <name type="scientific">Desmophyllum pertusum</name>
    <dbReference type="NCBI Taxonomy" id="174260"/>
    <lineage>
        <taxon>Eukaryota</taxon>
        <taxon>Metazoa</taxon>
        <taxon>Cnidaria</taxon>
        <taxon>Anthozoa</taxon>
        <taxon>Hexacorallia</taxon>
        <taxon>Scleractinia</taxon>
        <taxon>Caryophylliina</taxon>
        <taxon>Caryophylliidae</taxon>
        <taxon>Desmophyllum</taxon>
    </lineage>
</organism>
<name>A0A9W9ZB20_9CNID</name>